<dbReference type="Gene3D" id="1.10.10.2480">
    <property type="match status" value="1"/>
</dbReference>
<dbReference type="PROSITE" id="PS01176">
    <property type="entry name" value="IF2"/>
    <property type="match status" value="1"/>
</dbReference>
<dbReference type="FunFam" id="2.40.30.10:FF:000008">
    <property type="entry name" value="Translation initiation factor IF-2"/>
    <property type="match status" value="1"/>
</dbReference>
<comment type="function">
    <text evidence="7 8 9">One of the essential components for the initiation of protein synthesis. Protects formylmethionyl-tRNA from spontaneous hydrolysis and promotes its binding to the 30S ribosomal subunits. Also involved in the hydrolysis of GTP during the formation of the 70S ribosomal complex.</text>
</comment>
<evidence type="ECO:0000256" key="1">
    <source>
        <dbReference type="ARBA" id="ARBA00007733"/>
    </source>
</evidence>
<dbReference type="GO" id="GO:0005525">
    <property type="term" value="F:GTP binding"/>
    <property type="evidence" value="ECO:0007669"/>
    <property type="project" value="UniProtKB-KW"/>
</dbReference>
<dbReference type="SUPFAM" id="SSF52156">
    <property type="entry name" value="Initiation factor IF2/eIF5b, domain 3"/>
    <property type="match status" value="1"/>
</dbReference>
<dbReference type="GO" id="GO:0003743">
    <property type="term" value="F:translation initiation factor activity"/>
    <property type="evidence" value="ECO:0007669"/>
    <property type="project" value="UniProtKB-UniRule"/>
</dbReference>
<dbReference type="GO" id="GO:0003924">
    <property type="term" value="F:GTPase activity"/>
    <property type="evidence" value="ECO:0007669"/>
    <property type="project" value="UniProtKB-UniRule"/>
</dbReference>
<dbReference type="FunFam" id="3.40.50.10050:FF:000001">
    <property type="entry name" value="Translation initiation factor IF-2"/>
    <property type="match status" value="1"/>
</dbReference>
<name>A0A6L5GRC6_9FIRM</name>
<dbReference type="InterPro" id="IPR000795">
    <property type="entry name" value="T_Tr_GTP-bd_dom"/>
</dbReference>
<feature type="compositionally biased region" description="Basic residues" evidence="10">
    <location>
        <begin position="64"/>
        <end position="79"/>
    </location>
</feature>
<comment type="subcellular location">
    <subcellularLocation>
        <location evidence="8">Cytoplasm</location>
    </subcellularLocation>
</comment>
<dbReference type="InterPro" id="IPR023115">
    <property type="entry name" value="TIF_IF2_dom3"/>
</dbReference>
<dbReference type="Gene3D" id="3.40.50.10050">
    <property type="entry name" value="Translation initiation factor IF- 2, domain 3"/>
    <property type="match status" value="1"/>
</dbReference>
<proteinExistence type="inferred from homology"/>
<dbReference type="PANTHER" id="PTHR43381:SF5">
    <property type="entry name" value="TR-TYPE G DOMAIN-CONTAINING PROTEIN"/>
    <property type="match status" value="1"/>
</dbReference>
<dbReference type="InterPro" id="IPR005225">
    <property type="entry name" value="Small_GTP-bd"/>
</dbReference>
<gene>
    <name evidence="8 12" type="primary">infB</name>
    <name evidence="12" type="ORF">FRC53_05180</name>
</gene>
<dbReference type="FunFam" id="3.40.50.300:FF:000019">
    <property type="entry name" value="Translation initiation factor IF-2"/>
    <property type="match status" value="1"/>
</dbReference>
<dbReference type="HAMAP" id="MF_00100_B">
    <property type="entry name" value="IF_2_B"/>
    <property type="match status" value="1"/>
</dbReference>
<dbReference type="NCBIfam" id="TIGR00231">
    <property type="entry name" value="small_GTP"/>
    <property type="match status" value="1"/>
</dbReference>
<feature type="binding site" evidence="8">
    <location>
        <begin position="389"/>
        <end position="392"/>
    </location>
    <ligand>
        <name>GTP</name>
        <dbReference type="ChEBI" id="CHEBI:37565"/>
    </ligand>
</feature>
<dbReference type="InterPro" id="IPR036925">
    <property type="entry name" value="TIF_IF2_dom3_sf"/>
</dbReference>
<keyword evidence="8" id="KW-0963">Cytoplasm</keyword>
<keyword evidence="6 8" id="KW-0342">GTP-binding</keyword>
<evidence type="ECO:0000256" key="9">
    <source>
        <dbReference type="RuleBase" id="RU000644"/>
    </source>
</evidence>
<evidence type="ECO:0000256" key="8">
    <source>
        <dbReference type="HAMAP-Rule" id="MF_00100"/>
    </source>
</evidence>
<feature type="compositionally biased region" description="Basic and acidic residues" evidence="10">
    <location>
        <begin position="160"/>
        <end position="169"/>
    </location>
</feature>
<accession>A0A6L5GRC6</accession>
<dbReference type="FunFam" id="2.40.30.10:FF:000007">
    <property type="entry name" value="Translation initiation factor IF-2"/>
    <property type="match status" value="1"/>
</dbReference>
<feature type="compositionally biased region" description="Basic residues" evidence="10">
    <location>
        <begin position="148"/>
        <end position="159"/>
    </location>
</feature>
<dbReference type="GO" id="GO:0005829">
    <property type="term" value="C:cytosol"/>
    <property type="evidence" value="ECO:0007669"/>
    <property type="project" value="TreeGrafter"/>
</dbReference>
<dbReference type="InterPro" id="IPR053905">
    <property type="entry name" value="EF-G-like_DII"/>
</dbReference>
<dbReference type="CDD" id="cd01887">
    <property type="entry name" value="IF2_eIF5B"/>
    <property type="match status" value="1"/>
</dbReference>
<organism evidence="12 13">
    <name type="scientific">Candidatus Pseudoramibacter fermentans</name>
    <dbReference type="NCBI Taxonomy" id="2594427"/>
    <lineage>
        <taxon>Bacteria</taxon>
        <taxon>Bacillati</taxon>
        <taxon>Bacillota</taxon>
        <taxon>Clostridia</taxon>
        <taxon>Eubacteriales</taxon>
        <taxon>Eubacteriaceae</taxon>
        <taxon>Pseudoramibacter</taxon>
    </lineage>
</organism>
<dbReference type="PANTHER" id="PTHR43381">
    <property type="entry name" value="TRANSLATION INITIATION FACTOR IF-2-RELATED"/>
    <property type="match status" value="1"/>
</dbReference>
<dbReference type="PROSITE" id="PS51722">
    <property type="entry name" value="G_TR_2"/>
    <property type="match status" value="1"/>
</dbReference>
<feature type="region of interest" description="Disordered" evidence="10">
    <location>
        <begin position="507"/>
        <end position="533"/>
    </location>
</feature>
<dbReference type="SUPFAM" id="SSF50447">
    <property type="entry name" value="Translation proteins"/>
    <property type="match status" value="2"/>
</dbReference>
<dbReference type="InterPro" id="IPR006847">
    <property type="entry name" value="IF2_N"/>
</dbReference>
<evidence type="ECO:0000256" key="10">
    <source>
        <dbReference type="SAM" id="MobiDB-lite"/>
    </source>
</evidence>
<dbReference type="InterPro" id="IPR027417">
    <property type="entry name" value="P-loop_NTPase"/>
</dbReference>
<dbReference type="Proteomes" id="UP000473648">
    <property type="component" value="Unassembled WGS sequence"/>
</dbReference>
<dbReference type="EMBL" id="VOGB01000004">
    <property type="protein sequence ID" value="MQM72809.1"/>
    <property type="molecule type" value="Genomic_DNA"/>
</dbReference>
<feature type="binding site" evidence="8">
    <location>
        <begin position="335"/>
        <end position="339"/>
    </location>
    <ligand>
        <name>GTP</name>
        <dbReference type="ChEBI" id="CHEBI:37565"/>
    </ligand>
</feature>
<dbReference type="AlphaFoldDB" id="A0A6L5GRC6"/>
<keyword evidence="3 8" id="KW-0396">Initiation factor</keyword>
<feature type="region of interest" description="Disordered" evidence="10">
    <location>
        <begin position="45"/>
        <end position="195"/>
    </location>
</feature>
<protein>
    <recommendedName>
        <fullName evidence="2 8">Translation initiation factor IF-2</fullName>
    </recommendedName>
</protein>
<dbReference type="Pfam" id="PF22042">
    <property type="entry name" value="EF-G_D2"/>
    <property type="match status" value="1"/>
</dbReference>
<feature type="binding site" evidence="8">
    <location>
        <begin position="289"/>
        <end position="296"/>
    </location>
    <ligand>
        <name>GTP</name>
        <dbReference type="ChEBI" id="CHEBI:37565"/>
    </ligand>
</feature>
<dbReference type="Pfam" id="PF00009">
    <property type="entry name" value="GTP_EFTU"/>
    <property type="match status" value="1"/>
</dbReference>
<feature type="compositionally biased region" description="Basic residues" evidence="10">
    <location>
        <begin position="170"/>
        <end position="187"/>
    </location>
</feature>
<evidence type="ECO:0000256" key="7">
    <source>
        <dbReference type="ARBA" id="ARBA00025162"/>
    </source>
</evidence>
<reference evidence="12" key="1">
    <citation type="journal article" date="2020" name="Appl. Environ. Microbiol.">
        <title>Medium-Chain Fatty Acid Synthesis by 'Candidatus Weimeria bifida' gen. nov., sp. nov., and 'Candidatus Pseudoramibacter fermentans' sp. nov.</title>
        <authorList>
            <person name="Scarborough M.J."/>
            <person name="Myers K.S."/>
            <person name="Donohue T.J."/>
            <person name="Noguera D.R."/>
        </authorList>
    </citation>
    <scope>NUCLEOTIDE SEQUENCE</scope>
    <source>
        <strain evidence="12">EUB1.1</strain>
    </source>
</reference>
<comment type="caution">
    <text evidence="12">The sequence shown here is derived from an EMBL/GenBank/DDBJ whole genome shotgun (WGS) entry which is preliminary data.</text>
</comment>
<dbReference type="Gene3D" id="3.40.50.300">
    <property type="entry name" value="P-loop containing nucleotide triphosphate hydrolases"/>
    <property type="match status" value="1"/>
</dbReference>
<dbReference type="CDD" id="cd03692">
    <property type="entry name" value="mtIF2_IVc"/>
    <property type="match status" value="1"/>
</dbReference>
<dbReference type="Pfam" id="PF11987">
    <property type="entry name" value="IF-2"/>
    <property type="match status" value="1"/>
</dbReference>
<keyword evidence="4 8" id="KW-0547">Nucleotide-binding</keyword>
<evidence type="ECO:0000259" key="11">
    <source>
        <dbReference type="PROSITE" id="PS51722"/>
    </source>
</evidence>
<feature type="compositionally biased region" description="Basic residues" evidence="10">
    <location>
        <begin position="120"/>
        <end position="129"/>
    </location>
</feature>
<feature type="region of interest" description="G-domain" evidence="8">
    <location>
        <begin position="283"/>
        <end position="431"/>
    </location>
</feature>
<dbReference type="InterPro" id="IPR000178">
    <property type="entry name" value="TF_IF2_bacterial-like"/>
</dbReference>
<evidence type="ECO:0000313" key="12">
    <source>
        <dbReference type="EMBL" id="MQM72809.1"/>
    </source>
</evidence>
<evidence type="ECO:0000313" key="13">
    <source>
        <dbReference type="Proteomes" id="UP000473648"/>
    </source>
</evidence>
<comment type="similarity">
    <text evidence="1 8 9">Belongs to the TRAFAC class translation factor GTPase superfamily. Classic translation factor GTPase family. IF-2 subfamily.</text>
</comment>
<dbReference type="SUPFAM" id="SSF52540">
    <property type="entry name" value="P-loop containing nucleoside triphosphate hydrolases"/>
    <property type="match status" value="1"/>
</dbReference>
<feature type="domain" description="Tr-type G" evidence="11">
    <location>
        <begin position="280"/>
        <end position="449"/>
    </location>
</feature>
<dbReference type="Gene3D" id="2.40.30.10">
    <property type="entry name" value="Translation factors"/>
    <property type="match status" value="2"/>
</dbReference>
<sequence length="779" mass="85892">MAKLRVYQLASQYEIPSREFVQILNRYNIPVKNHMSALTDQQVEEFKASFDPTKDRRAEEQVPKKKKSNSSKSTSKKASQKSQQESKPTSKKKEKKPDKAETVNKTQAASELKTQDKTEPKKKKNKKASNPHADNKSGDQSNRNTNNRNKKNRKKKSKKSNREETIKVKDHSKKGKVSHSVYKKKKDEKKSEQAKNKVYEIPESLTVGELADIVGANATDIIKTLMMAGTMATINQTIDADTAQLVCDELGYEVKVIKDEDVFEKIIEEYDEKETGNEVSRPPVVTVMGHVDHGKTSLLDRIRKSHVTASEAGGITQHIGAYTVKIKGKSITFIDTPGHAAFTAMRSRGAQMTDIAVLVVAADDGVMPQTIEAIDHAKAANVPIIVAINKIDKEGANPERVKQELVDQGVVVEEWGGDVIAVPVSAKKGQNIDELLEDILLVAEMEELKADPDRPARGCVIEAQLKKGKGSTASMLVQQGTLHIGDAIVSGTTYGRVRTMVDDKGHRIKKAGPSKPVEISGLSGTPEAGDDFIVMPSDKEARQLAERRQEQEKNEKQAKSSVSLEDLFSRIKEGEMKDINLIVKADVQGSVEALSQSLVKLSNDEVRVNVIHGAVGAVNESDVLLASTSDAIIIGFNVRPDKNALEAADHEKVDIRLYRVIYDAIDDVKQAMEGMLTPDYVEKVTGEAEVRSTFRIPGGIIVAGAYVTDGKISRTDEVRVVRDGIVVYEGKIGSLRRFKDDVKEVQQGYECGIGIEKYNDIKEGDIIETFVNEAVKREL</sequence>
<dbReference type="InterPro" id="IPR009000">
    <property type="entry name" value="Transl_B-barrel_sf"/>
</dbReference>
<evidence type="ECO:0000256" key="6">
    <source>
        <dbReference type="ARBA" id="ARBA00023134"/>
    </source>
</evidence>
<evidence type="ECO:0000256" key="3">
    <source>
        <dbReference type="ARBA" id="ARBA00022540"/>
    </source>
</evidence>
<dbReference type="NCBIfam" id="TIGR00487">
    <property type="entry name" value="IF-2"/>
    <property type="match status" value="1"/>
</dbReference>
<dbReference type="Pfam" id="PF04760">
    <property type="entry name" value="IF2_N"/>
    <property type="match status" value="2"/>
</dbReference>
<dbReference type="InterPro" id="IPR015760">
    <property type="entry name" value="TIF_IF2"/>
</dbReference>
<dbReference type="CDD" id="cd03702">
    <property type="entry name" value="IF2_mtIF2_II"/>
    <property type="match status" value="1"/>
</dbReference>
<dbReference type="InterPro" id="IPR044145">
    <property type="entry name" value="IF2_II"/>
</dbReference>
<evidence type="ECO:0000256" key="4">
    <source>
        <dbReference type="ARBA" id="ARBA00022741"/>
    </source>
</evidence>
<feature type="compositionally biased region" description="Basic and acidic residues" evidence="10">
    <location>
        <begin position="45"/>
        <end position="63"/>
    </location>
</feature>
<keyword evidence="5 8" id="KW-0648">Protein biosynthesis</keyword>
<evidence type="ECO:0000256" key="2">
    <source>
        <dbReference type="ARBA" id="ARBA00020675"/>
    </source>
</evidence>
<keyword evidence="13" id="KW-1185">Reference proteome</keyword>
<evidence type="ECO:0000256" key="5">
    <source>
        <dbReference type="ARBA" id="ARBA00022917"/>
    </source>
</evidence>